<accession>A0AAF3FML6</accession>
<evidence type="ECO:0000256" key="7">
    <source>
        <dbReference type="ARBA" id="ARBA00023186"/>
    </source>
</evidence>
<dbReference type="SMART" id="SM01052">
    <property type="entry name" value="CAP_GLY"/>
    <property type="match status" value="1"/>
</dbReference>
<dbReference type="InterPro" id="IPR029071">
    <property type="entry name" value="Ubiquitin-like_domsf"/>
</dbReference>
<dbReference type="WBParaSite" id="MBELARI_LOCUS8246">
    <property type="protein sequence ID" value="MBELARI_LOCUS8246"/>
    <property type="gene ID" value="MBELARI_LOCUS8246"/>
</dbReference>
<dbReference type="GO" id="GO:0007010">
    <property type="term" value="P:cytoskeleton organization"/>
    <property type="evidence" value="ECO:0007669"/>
    <property type="project" value="TreeGrafter"/>
</dbReference>
<reference evidence="12" key="1">
    <citation type="submission" date="2024-02" db="UniProtKB">
        <authorList>
            <consortium name="WormBaseParasite"/>
        </authorList>
    </citation>
    <scope>IDENTIFICATION</scope>
</reference>
<organism evidence="11 12">
    <name type="scientific">Mesorhabditis belari</name>
    <dbReference type="NCBI Taxonomy" id="2138241"/>
    <lineage>
        <taxon>Eukaryota</taxon>
        <taxon>Metazoa</taxon>
        <taxon>Ecdysozoa</taxon>
        <taxon>Nematoda</taxon>
        <taxon>Chromadorea</taxon>
        <taxon>Rhabditida</taxon>
        <taxon>Rhabditina</taxon>
        <taxon>Rhabditomorpha</taxon>
        <taxon>Rhabditoidea</taxon>
        <taxon>Rhabditidae</taxon>
        <taxon>Mesorhabditinae</taxon>
        <taxon>Mesorhabditis</taxon>
    </lineage>
</organism>
<dbReference type="Proteomes" id="UP000887575">
    <property type="component" value="Unassembled WGS sequence"/>
</dbReference>
<evidence type="ECO:0000256" key="9">
    <source>
        <dbReference type="ARBA" id="ARBA00030180"/>
    </source>
</evidence>
<dbReference type="AlphaFoldDB" id="A0AAF3FML6"/>
<evidence type="ECO:0000256" key="1">
    <source>
        <dbReference type="ARBA" id="ARBA00004496"/>
    </source>
</evidence>
<name>A0AAF3FML6_9BILA</name>
<dbReference type="Gene3D" id="2.30.30.190">
    <property type="entry name" value="CAP Gly-rich-like domain"/>
    <property type="match status" value="1"/>
</dbReference>
<dbReference type="PANTHER" id="PTHR18849:SF0">
    <property type="entry name" value="CILIA- AND FLAGELLA-ASSOCIATED PROTEIN 410-RELATED"/>
    <property type="match status" value="1"/>
</dbReference>
<dbReference type="SUPFAM" id="SSF54236">
    <property type="entry name" value="Ubiquitin-like"/>
    <property type="match status" value="1"/>
</dbReference>
<dbReference type="Gene3D" id="3.80.10.10">
    <property type="entry name" value="Ribonuclease Inhibitor"/>
    <property type="match status" value="2"/>
</dbReference>
<evidence type="ECO:0000313" key="12">
    <source>
        <dbReference type="WBParaSite" id="MBELARI_LOCUS8246"/>
    </source>
</evidence>
<keyword evidence="7" id="KW-0143">Chaperone</keyword>
<evidence type="ECO:0000256" key="3">
    <source>
        <dbReference type="ARBA" id="ARBA00015004"/>
    </source>
</evidence>
<evidence type="ECO:0000313" key="11">
    <source>
        <dbReference type="Proteomes" id="UP000887575"/>
    </source>
</evidence>
<dbReference type="SUPFAM" id="SSF52047">
    <property type="entry name" value="RNI-like"/>
    <property type="match status" value="1"/>
</dbReference>
<dbReference type="InterPro" id="IPR036859">
    <property type="entry name" value="CAP-Gly_dom_sf"/>
</dbReference>
<dbReference type="FunFam" id="2.30.30.190:FF:000016">
    <property type="entry name" value="Tubulin-folding cofactor E"/>
    <property type="match status" value="1"/>
</dbReference>
<keyword evidence="6" id="KW-0677">Repeat</keyword>
<sequence length="492" mass="54960">MVEEELGPSIGDRITKNGKIDERGSVRYVGPVEGQKGTWVGIEWDNTSRGRHNGTIEGKTYFQTEHPTGGSFIKANVIDGGRDLLDQIRERYEINDNEENEKMGGVTIEKIGMNKVHDRQKNIFYLGVICLAGMRVSSPPPKLTPHFINCTELNLHGNLLHRWKDVFEIINFFPKLKELALGNNIMENLADVSSLSNFPIVTAPVFHLVLNYCKVTETTISAVLSRFPNVTDLYASGNRLTTFNPGQNGQKLRLVDLELNPVKSLEAIDPENFMENLENLSLQSCNVVTILGLNGRFRRLTTMNLKGNPINEWASINSLADLERLQTLFVTSTHFEGLNGLDVREMVIAKLSKLTMLNRGDVSAIERRSAELRFISKCNGLEETLKAPHENDIKRLIQIHGEPVADNNKAKKINVVKVSISYQGKSLLRPLPTSSTVSKVIEIAARLFALDPKAVTLWIEPKEGAASKLSIPARQLSFYSVETGDTIRVEMQ</sequence>
<comment type="subunit">
    <text evidence="8">Supercomplex made of cofactors A to E. Cofactors A and D function by capturing and stabilizing tubulin in a quasi-native conformation. Cofactor E binds to the cofactor D-tubulin complex; interaction with cofactor C then causes the release of tubulin polypeptides that are committed to the native state.</text>
</comment>
<keyword evidence="11" id="KW-1185">Reference proteome</keyword>
<evidence type="ECO:0000256" key="4">
    <source>
        <dbReference type="ARBA" id="ARBA00022490"/>
    </source>
</evidence>
<feature type="domain" description="CAP-Gly" evidence="10">
    <location>
        <begin position="30"/>
        <end position="74"/>
    </location>
</feature>
<comment type="similarity">
    <text evidence="2">Belongs to the TBCE family.</text>
</comment>
<proteinExistence type="inferred from homology"/>
<dbReference type="PROSITE" id="PS50245">
    <property type="entry name" value="CAP_GLY_2"/>
    <property type="match status" value="1"/>
</dbReference>
<evidence type="ECO:0000256" key="8">
    <source>
        <dbReference type="ARBA" id="ARBA00026055"/>
    </source>
</evidence>
<evidence type="ECO:0000256" key="2">
    <source>
        <dbReference type="ARBA" id="ARBA00006286"/>
    </source>
</evidence>
<dbReference type="Pfam" id="PF01302">
    <property type="entry name" value="CAP_GLY"/>
    <property type="match status" value="1"/>
</dbReference>
<dbReference type="GO" id="GO:0005737">
    <property type="term" value="C:cytoplasm"/>
    <property type="evidence" value="ECO:0007669"/>
    <property type="project" value="UniProtKB-SubCell"/>
</dbReference>
<comment type="subcellular location">
    <subcellularLocation>
        <location evidence="1">Cytoplasm</location>
    </subcellularLocation>
</comment>
<keyword evidence="5" id="KW-0433">Leucine-rich repeat</keyword>
<dbReference type="Gene3D" id="3.10.20.90">
    <property type="entry name" value="Phosphatidylinositol 3-kinase Catalytic Subunit, Chain A, domain 1"/>
    <property type="match status" value="1"/>
</dbReference>
<dbReference type="PANTHER" id="PTHR18849">
    <property type="entry name" value="LEUCINE RICH REPEAT PROTEIN"/>
    <property type="match status" value="1"/>
</dbReference>
<evidence type="ECO:0000259" key="10">
    <source>
        <dbReference type="PROSITE" id="PS50245"/>
    </source>
</evidence>
<dbReference type="InterPro" id="IPR000938">
    <property type="entry name" value="CAP-Gly_domain"/>
</dbReference>
<dbReference type="SUPFAM" id="SSF74924">
    <property type="entry name" value="Cap-Gly domain"/>
    <property type="match status" value="1"/>
</dbReference>
<dbReference type="InterPro" id="IPR032675">
    <property type="entry name" value="LRR_dom_sf"/>
</dbReference>
<protein>
    <recommendedName>
        <fullName evidence="3">Tubulin-specific chaperone E</fullName>
    </recommendedName>
    <alternativeName>
        <fullName evidence="9">Tubulin-folding cofactor E</fullName>
    </alternativeName>
</protein>
<keyword evidence="4" id="KW-0963">Cytoplasm</keyword>
<evidence type="ECO:0000256" key="5">
    <source>
        <dbReference type="ARBA" id="ARBA00022614"/>
    </source>
</evidence>
<evidence type="ECO:0000256" key="6">
    <source>
        <dbReference type="ARBA" id="ARBA00022737"/>
    </source>
</evidence>